<dbReference type="Proteomes" id="UP001189429">
    <property type="component" value="Unassembled WGS sequence"/>
</dbReference>
<evidence type="ECO:0000313" key="3">
    <source>
        <dbReference type="EMBL" id="CAK0840155.1"/>
    </source>
</evidence>
<evidence type="ECO:0000256" key="2">
    <source>
        <dbReference type="SAM" id="Phobius"/>
    </source>
</evidence>
<feature type="non-terminal residue" evidence="3">
    <location>
        <position position="1"/>
    </location>
</feature>
<name>A0ABN9T6A6_9DINO</name>
<evidence type="ECO:0000313" key="4">
    <source>
        <dbReference type="Proteomes" id="UP001189429"/>
    </source>
</evidence>
<dbReference type="EMBL" id="CAUYUJ010014354">
    <property type="protein sequence ID" value="CAK0840155.1"/>
    <property type="molecule type" value="Genomic_DNA"/>
</dbReference>
<keyword evidence="2" id="KW-1133">Transmembrane helix</keyword>
<feature type="compositionally biased region" description="Low complexity" evidence="1">
    <location>
        <begin position="54"/>
        <end position="73"/>
    </location>
</feature>
<keyword evidence="4" id="KW-1185">Reference proteome</keyword>
<organism evidence="3 4">
    <name type="scientific">Prorocentrum cordatum</name>
    <dbReference type="NCBI Taxonomy" id="2364126"/>
    <lineage>
        <taxon>Eukaryota</taxon>
        <taxon>Sar</taxon>
        <taxon>Alveolata</taxon>
        <taxon>Dinophyceae</taxon>
        <taxon>Prorocentrales</taxon>
        <taxon>Prorocentraceae</taxon>
        <taxon>Prorocentrum</taxon>
    </lineage>
</organism>
<proteinExistence type="predicted"/>
<reference evidence="3" key="1">
    <citation type="submission" date="2023-10" db="EMBL/GenBank/DDBJ databases">
        <authorList>
            <person name="Chen Y."/>
            <person name="Shah S."/>
            <person name="Dougan E. K."/>
            <person name="Thang M."/>
            <person name="Chan C."/>
        </authorList>
    </citation>
    <scope>NUCLEOTIDE SEQUENCE [LARGE SCALE GENOMIC DNA]</scope>
</reference>
<protein>
    <submittedName>
        <fullName evidence="3">Uncharacterized protein</fullName>
    </submittedName>
</protein>
<feature type="region of interest" description="Disordered" evidence="1">
    <location>
        <begin position="53"/>
        <end position="80"/>
    </location>
</feature>
<keyword evidence="2" id="KW-0472">Membrane</keyword>
<accession>A0ABN9T6A6</accession>
<feature type="transmembrane region" description="Helical" evidence="2">
    <location>
        <begin position="111"/>
        <end position="130"/>
    </location>
</feature>
<gene>
    <name evidence="3" type="ORF">PCOR1329_LOCUS35659</name>
</gene>
<evidence type="ECO:0000256" key="1">
    <source>
        <dbReference type="SAM" id="MobiDB-lite"/>
    </source>
</evidence>
<keyword evidence="2" id="KW-0812">Transmembrane</keyword>
<sequence>EGSRGGASAARNGVHRRRGPFPCCTFRVKRLAGAFHGRFLLFFQGKRLKGPNDGPIRSHFGSSSSHRGASAGRPRGRPPVTAAEPLYLQRVASDAGHGADAGPLDRLGGNAGHGLAFLLFGLAFLLFLLFGNSGPLRARQGAEQHTTYSGSTTWERRLGPHCGPCQERHRPGPAGVFSQPRGCSSGVQDARREAAFFHITHHAGRNIQSILKLNGLCEIDADPFLMAPDNSTHRWFSAWKEESEIPPEDLSSFLPCDADGFVSLVSLRDSIERTFAGDGMWRTFANGTNMDMCSSDKYGLRKLIGTPLPANLSWEDVEFAKRRLASFDLIIDQGNYATSMKLLCAELGFSYCGVAQKVHRHPSEYLPEDIYNQLRYRYRFELAMYEYGRKLSMDMIRLSQLAGRWPANATLKSLQRAAGQFDGQNALASCPNKGKHHPRRAWTCPRKWRAHD</sequence>
<comment type="caution">
    <text evidence="3">The sequence shown here is derived from an EMBL/GenBank/DDBJ whole genome shotgun (WGS) entry which is preliminary data.</text>
</comment>